<organism evidence="1">
    <name type="scientific">freshwater metagenome</name>
    <dbReference type="NCBI Taxonomy" id="449393"/>
    <lineage>
        <taxon>unclassified sequences</taxon>
        <taxon>metagenomes</taxon>
        <taxon>ecological metagenomes</taxon>
    </lineage>
</organism>
<dbReference type="AlphaFoldDB" id="A0A6J7LTC8"/>
<sequence>MTKSNVSGGISALYWTSTGASGMKSSMPGSSPSGTSCPFRTLHTLWMVEMTTLLDPTDPDEVSGSTLYNSVNLRPSSGVVQSRNSRSVWSARLLRSTRNRTRLTPPNFSSR</sequence>
<evidence type="ECO:0000313" key="1">
    <source>
        <dbReference type="EMBL" id="CAB4970642.1"/>
    </source>
</evidence>
<accession>A0A6J7LTC8</accession>
<name>A0A6J7LTC8_9ZZZZ</name>
<protein>
    <submittedName>
        <fullName evidence="1">Unannotated protein</fullName>
    </submittedName>
</protein>
<gene>
    <name evidence="1" type="ORF">UFOPK3772_03351</name>
</gene>
<dbReference type="EMBL" id="CAFBNE010000191">
    <property type="protein sequence ID" value="CAB4970642.1"/>
    <property type="molecule type" value="Genomic_DNA"/>
</dbReference>
<proteinExistence type="predicted"/>
<reference evidence="1" key="1">
    <citation type="submission" date="2020-05" db="EMBL/GenBank/DDBJ databases">
        <authorList>
            <person name="Chiriac C."/>
            <person name="Salcher M."/>
            <person name="Ghai R."/>
            <person name="Kavagutti S V."/>
        </authorList>
    </citation>
    <scope>NUCLEOTIDE SEQUENCE</scope>
</reference>